<comment type="caution">
    <text evidence="1">The sequence shown here is derived from an EMBL/GenBank/DDBJ whole genome shotgun (WGS) entry which is preliminary data.</text>
</comment>
<protein>
    <submittedName>
        <fullName evidence="1">Uncharacterized protein</fullName>
    </submittedName>
</protein>
<gene>
    <name evidence="1" type="ORF">F3D66_31560</name>
</gene>
<evidence type="ECO:0000313" key="1">
    <source>
        <dbReference type="EMBL" id="KAA4083295.1"/>
    </source>
</evidence>
<dbReference type="Proteomes" id="UP000473905">
    <property type="component" value="Unassembled WGS sequence"/>
</dbReference>
<sequence length="119" mass="14098">MAKFILKRKQFKSSTLITVRNAITGNSTVPDDTCLDYYFKIKDYHLSVMFCPSCHKLMFRKRVFPNTRDNNIMVGGHVELVFFPQFKYIIPICKECNDKKQNLRPFKVELDRLCRAPRE</sequence>
<dbReference type="AlphaFoldDB" id="A0A5M5D5B2"/>
<evidence type="ECO:0000313" key="2">
    <source>
        <dbReference type="Proteomes" id="UP000473905"/>
    </source>
</evidence>
<organism evidence="1 2">
    <name type="scientific">Bacteroides ovatus</name>
    <dbReference type="NCBI Taxonomy" id="28116"/>
    <lineage>
        <taxon>Bacteria</taxon>
        <taxon>Pseudomonadati</taxon>
        <taxon>Bacteroidota</taxon>
        <taxon>Bacteroidia</taxon>
        <taxon>Bacteroidales</taxon>
        <taxon>Bacteroidaceae</taxon>
        <taxon>Bacteroides</taxon>
    </lineage>
</organism>
<reference evidence="1 2" key="1">
    <citation type="journal article" date="2019" name="Nat. Med.">
        <title>A library of human gut bacterial isolates paired with longitudinal multiomics data enables mechanistic microbiome research.</title>
        <authorList>
            <person name="Poyet M."/>
            <person name="Groussin M."/>
            <person name="Gibbons S.M."/>
            <person name="Avila-Pacheco J."/>
            <person name="Jiang X."/>
            <person name="Kearney S.M."/>
            <person name="Perrotta A.R."/>
            <person name="Berdy B."/>
            <person name="Zhao S."/>
            <person name="Lieberman T.D."/>
            <person name="Swanson P.K."/>
            <person name="Smith M."/>
            <person name="Roesemann S."/>
            <person name="Alexander J.E."/>
            <person name="Rich S.A."/>
            <person name="Livny J."/>
            <person name="Vlamakis H."/>
            <person name="Clish C."/>
            <person name="Bullock K."/>
            <person name="Deik A."/>
            <person name="Scott J."/>
            <person name="Pierce K.A."/>
            <person name="Xavier R.J."/>
            <person name="Alm E.J."/>
        </authorList>
    </citation>
    <scope>NUCLEOTIDE SEQUENCE [LARGE SCALE GENOMIC DNA]</scope>
    <source>
        <strain evidence="1 2">BIOML-A134</strain>
    </source>
</reference>
<dbReference type="EMBL" id="VWKB01000110">
    <property type="protein sequence ID" value="KAA4083295.1"/>
    <property type="molecule type" value="Genomic_DNA"/>
</dbReference>
<accession>A0A5M5D5B2</accession>
<proteinExistence type="predicted"/>
<keyword evidence="2" id="KW-1185">Reference proteome</keyword>
<name>A0A5M5D5B2_BACOV</name>